<dbReference type="OrthoDB" id="1112802at2"/>
<accession>A0A1M7Z956</accession>
<protein>
    <submittedName>
        <fullName evidence="2">Peptidase family M23</fullName>
    </submittedName>
</protein>
<feature type="signal peptide" evidence="1">
    <location>
        <begin position="1"/>
        <end position="18"/>
    </location>
</feature>
<dbReference type="EMBL" id="FRXN01000002">
    <property type="protein sequence ID" value="SHO61457.1"/>
    <property type="molecule type" value="Genomic_DNA"/>
</dbReference>
<feature type="chain" id="PRO_5012613391" evidence="1">
    <location>
        <begin position="19"/>
        <end position="296"/>
    </location>
</feature>
<keyword evidence="1" id="KW-0732">Signal</keyword>
<dbReference type="Proteomes" id="UP000184609">
    <property type="component" value="Unassembled WGS sequence"/>
</dbReference>
<sequence>MKYLFTFLVLTFSFSAYSQIKVKSERDDKGIITLTYTNNSKMTYTVLLEFPVLLNLSTSSGPRVIAVAYPGKGKLTTLRPVLSTRRTNYSYKYTYVKGNIYGKTKGEPIYLVPVKEGAMVRASSMTHIENVLQPKEEKDEYAGLAFLFDEEVEIVAPRKGIIAAMSMENEGSSEKLDFNRSENFIEIYHEDGKITKIMVLKSGSQKVKLGQEVFPGDVLATSAGENYQHGKHVRMLVYVVVKDEEGSIKNEAIPVKFAVEGQSFFLENYGPFEVTFPEEVITQEMTKKELKSYRKE</sequence>
<dbReference type="RefSeq" id="WP_073571027.1">
    <property type="nucleotide sequence ID" value="NZ_FRXN01000002.1"/>
</dbReference>
<dbReference type="Gene3D" id="2.70.70.10">
    <property type="entry name" value="Glucose Permease (Domain IIA)"/>
    <property type="match status" value="1"/>
</dbReference>
<dbReference type="InterPro" id="IPR011055">
    <property type="entry name" value="Dup_hybrid_motif"/>
</dbReference>
<evidence type="ECO:0000256" key="1">
    <source>
        <dbReference type="SAM" id="SignalP"/>
    </source>
</evidence>
<name>A0A1M7Z956_9BACT</name>
<dbReference type="AlphaFoldDB" id="A0A1M7Z956"/>
<organism evidence="2 3">
    <name type="scientific">Algoriphagus zhangzhouensis</name>
    <dbReference type="NCBI Taxonomy" id="1073327"/>
    <lineage>
        <taxon>Bacteria</taxon>
        <taxon>Pseudomonadati</taxon>
        <taxon>Bacteroidota</taxon>
        <taxon>Cytophagia</taxon>
        <taxon>Cytophagales</taxon>
        <taxon>Cyclobacteriaceae</taxon>
        <taxon>Algoriphagus</taxon>
    </lineage>
</organism>
<dbReference type="STRING" id="1073327.SAMN04488108_1354"/>
<proteinExistence type="predicted"/>
<evidence type="ECO:0000313" key="3">
    <source>
        <dbReference type="Proteomes" id="UP000184609"/>
    </source>
</evidence>
<reference evidence="3" key="1">
    <citation type="submission" date="2016-12" db="EMBL/GenBank/DDBJ databases">
        <authorList>
            <person name="Varghese N."/>
            <person name="Submissions S."/>
        </authorList>
    </citation>
    <scope>NUCLEOTIDE SEQUENCE [LARGE SCALE GENOMIC DNA]</scope>
    <source>
        <strain evidence="3">DSM 25035</strain>
    </source>
</reference>
<keyword evidence="3" id="KW-1185">Reference proteome</keyword>
<evidence type="ECO:0000313" key="2">
    <source>
        <dbReference type="EMBL" id="SHO61457.1"/>
    </source>
</evidence>
<gene>
    <name evidence="2" type="ORF">SAMN04488108_1354</name>
</gene>